<evidence type="ECO:0000256" key="3">
    <source>
        <dbReference type="ARBA" id="ARBA00023054"/>
    </source>
</evidence>
<name>A0AAV7XPW5_9NEOP</name>
<dbReference type="GO" id="GO:0042147">
    <property type="term" value="P:retrograde transport, endosome to Golgi"/>
    <property type="evidence" value="ECO:0007669"/>
    <property type="project" value="InterPro"/>
</dbReference>
<proteinExistence type="predicted"/>
<dbReference type="Proteomes" id="UP001075354">
    <property type="component" value="Chromosome 4"/>
</dbReference>
<dbReference type="AlphaFoldDB" id="A0AAV7XPW5"/>
<evidence type="ECO:0008006" key="9">
    <source>
        <dbReference type="Google" id="ProtNLM"/>
    </source>
</evidence>
<comment type="caution">
    <text evidence="7">The sequence shown here is derived from an EMBL/GenBank/DDBJ whole genome shotgun (WGS) entry which is preliminary data.</text>
</comment>
<dbReference type="EMBL" id="JAPTSV010000004">
    <property type="protein sequence ID" value="KAJ1528332.1"/>
    <property type="molecule type" value="Genomic_DNA"/>
</dbReference>
<feature type="compositionally biased region" description="Polar residues" evidence="4">
    <location>
        <begin position="36"/>
        <end position="47"/>
    </location>
</feature>
<dbReference type="GO" id="GO:0000149">
    <property type="term" value="F:SNARE binding"/>
    <property type="evidence" value="ECO:0007669"/>
    <property type="project" value="TreeGrafter"/>
</dbReference>
<gene>
    <name evidence="7" type="ORF">ONE63_006753</name>
</gene>
<dbReference type="GO" id="GO:0005829">
    <property type="term" value="C:cytosol"/>
    <property type="evidence" value="ECO:0007669"/>
    <property type="project" value="GOC"/>
</dbReference>
<evidence type="ECO:0000313" key="8">
    <source>
        <dbReference type="Proteomes" id="UP001075354"/>
    </source>
</evidence>
<dbReference type="Pfam" id="PF10474">
    <property type="entry name" value="Syndetin_C"/>
    <property type="match status" value="1"/>
</dbReference>
<feature type="domain" description="Syndetin C-terminal" evidence="5">
    <location>
        <begin position="743"/>
        <end position="976"/>
    </location>
</feature>
<evidence type="ECO:0000259" key="5">
    <source>
        <dbReference type="Pfam" id="PF10474"/>
    </source>
</evidence>
<sequence length="985" mass="112431">MAVMGDFKQKFSGLLNKLGNQSRLSLSSPPEDVSRPISSEELSNVTAKENDTPAVEPEEILSDDEILETVEKDYFKETGFDPSRHELKKISENLNCDKILSQSEMLHRQQKVVSKKVLSQILTNQRACNEEFERVQNLQSLLRETLSICREGRAKLGLGKEQLTTTSLGILANYRKRQLLRDLLGSLNIIKTLQRSEEHIQVLLSENRYEDAISQLLDCQSAASSLRRFACVAALNGKLQDTLVMTEEQLDVALGKICEKFDETLYGELQAAYARLGKTQAAMDQLHMHFTSAIQNTALKVIRNFVGKSESAAVTSGKQYNELCKNVKEENFIPCLQELCASLWRIVCSHHSVVLWHQKHSLDGSSTTNKGVDLEVSFTNEYIRQKLESMQARIWQDVQARFSTYLYSCDLASFKFDNFLQVLGLVHRLMEVGEEFCGSQSEELQKSIRQQSENYFGKYHVNCLEELRIFLENESWTHCPVKGDFTCLQLQEFRSLRGTIQNIHMHEQQQLQQSPDNSSQSQDGSSVVGGFFARFSDSGTPFDLAICDLQDEDILATLADEASGYFSDDSDEDVPEELRGDFVDDGHGDNAPNLSEEVAVKFENCGRVRFEQKKVTRGNKIHSRPPQGPLLTNTTLTVLRHCGKYLQMSRLLRTIAMDVIICLSQLFQYYLYAVHSFFTADLAIDQSSLYSIKMQAALKRIGLELIRSERLPSTALQINPDERKKIPQPHISPIVNLNDPESLFGLSERVVAVESLVFLAEQLDSLRPYLEYLVRHEPRKHFVQQFYLQVVSVATDLRLPVYACISARALDLRSMVNMMGRVNWEIKEVSSQHSQYVDFILREMQIFSMRLEEAASHLYISKDVHNTLWEALVIVCCNTFVEGFSNARKCATGGRALMQLDFTQFVSKLEKLTSLRPIPHKDYVEQYVKAYYIPEEHLEKWIREHTQYSSKHLLTLVQCTCQNNKKTRQRLSGVVEELERLGSLK</sequence>
<keyword evidence="8" id="KW-1185">Reference proteome</keyword>
<keyword evidence="3" id="KW-0175">Coiled coil</keyword>
<feature type="compositionally biased region" description="Basic and acidic residues" evidence="4">
    <location>
        <begin position="576"/>
        <end position="588"/>
    </location>
</feature>
<dbReference type="GO" id="GO:1990745">
    <property type="term" value="C:EARP complex"/>
    <property type="evidence" value="ECO:0007669"/>
    <property type="project" value="InterPro"/>
</dbReference>
<dbReference type="GO" id="GO:0015031">
    <property type="term" value="P:protein transport"/>
    <property type="evidence" value="ECO:0007669"/>
    <property type="project" value="UniProtKB-KW"/>
</dbReference>
<accession>A0AAV7XPW5</accession>
<keyword evidence="1" id="KW-0813">Transport</keyword>
<dbReference type="InterPro" id="IPR019515">
    <property type="entry name" value="VPS54_N"/>
</dbReference>
<evidence type="ECO:0000256" key="4">
    <source>
        <dbReference type="SAM" id="MobiDB-lite"/>
    </source>
</evidence>
<protein>
    <recommendedName>
        <fullName evidence="9">Syndetin</fullName>
    </recommendedName>
</protein>
<reference evidence="7" key="1">
    <citation type="submission" date="2022-12" db="EMBL/GenBank/DDBJ databases">
        <title>Chromosome-level genome assembly of the bean flower thrips Megalurothrips usitatus.</title>
        <authorList>
            <person name="Ma L."/>
            <person name="Liu Q."/>
            <person name="Li H."/>
            <person name="Cai W."/>
        </authorList>
    </citation>
    <scope>NUCLEOTIDE SEQUENCE</scope>
    <source>
        <strain evidence="7">Cailab_2022a</strain>
    </source>
</reference>
<evidence type="ECO:0000259" key="6">
    <source>
        <dbReference type="Pfam" id="PF10475"/>
    </source>
</evidence>
<evidence type="ECO:0000256" key="2">
    <source>
        <dbReference type="ARBA" id="ARBA00022927"/>
    </source>
</evidence>
<feature type="region of interest" description="Disordered" evidence="4">
    <location>
        <begin position="566"/>
        <end position="588"/>
    </location>
</feature>
<organism evidence="7 8">
    <name type="scientific">Megalurothrips usitatus</name>
    <name type="common">bean blossom thrips</name>
    <dbReference type="NCBI Taxonomy" id="439358"/>
    <lineage>
        <taxon>Eukaryota</taxon>
        <taxon>Metazoa</taxon>
        <taxon>Ecdysozoa</taxon>
        <taxon>Arthropoda</taxon>
        <taxon>Hexapoda</taxon>
        <taxon>Insecta</taxon>
        <taxon>Pterygota</taxon>
        <taxon>Neoptera</taxon>
        <taxon>Paraneoptera</taxon>
        <taxon>Thysanoptera</taxon>
        <taxon>Terebrantia</taxon>
        <taxon>Thripoidea</taxon>
        <taxon>Thripidae</taxon>
        <taxon>Megalurothrips</taxon>
    </lineage>
</organism>
<evidence type="ECO:0000313" key="7">
    <source>
        <dbReference type="EMBL" id="KAJ1528332.1"/>
    </source>
</evidence>
<dbReference type="GO" id="GO:0032456">
    <property type="term" value="P:endocytic recycling"/>
    <property type="evidence" value="ECO:0007669"/>
    <property type="project" value="InterPro"/>
</dbReference>
<dbReference type="Pfam" id="PF10475">
    <property type="entry name" value="Vps54_N"/>
    <property type="match status" value="1"/>
</dbReference>
<dbReference type="InterPro" id="IPR040047">
    <property type="entry name" value="VPS50"/>
</dbReference>
<dbReference type="PANTHER" id="PTHR13258:SF0">
    <property type="entry name" value="SYNDETIN"/>
    <property type="match status" value="1"/>
</dbReference>
<dbReference type="PANTHER" id="PTHR13258">
    <property type="entry name" value="SYNDETIN"/>
    <property type="match status" value="1"/>
</dbReference>
<evidence type="ECO:0000256" key="1">
    <source>
        <dbReference type="ARBA" id="ARBA00022448"/>
    </source>
</evidence>
<dbReference type="InterPro" id="IPR019514">
    <property type="entry name" value="Syndetin_C"/>
</dbReference>
<feature type="region of interest" description="Disordered" evidence="4">
    <location>
        <begin position="20"/>
        <end position="55"/>
    </location>
</feature>
<keyword evidence="2" id="KW-0653">Protein transport</keyword>
<feature type="domain" description="Vacuolar protein sorting-associated protein 54 N-terminal" evidence="6">
    <location>
        <begin position="67"/>
        <end position="356"/>
    </location>
</feature>